<gene>
    <name evidence="3" type="ORF">EOD39_11503</name>
</gene>
<feature type="region of interest" description="Disordered" evidence="1">
    <location>
        <begin position="95"/>
        <end position="120"/>
    </location>
</feature>
<protein>
    <recommendedName>
        <fullName evidence="2">Ig-like domain-containing protein</fullName>
    </recommendedName>
</protein>
<keyword evidence="4" id="KW-1185">Reference proteome</keyword>
<dbReference type="Proteomes" id="UP000289886">
    <property type="component" value="Unassembled WGS sequence"/>
</dbReference>
<evidence type="ECO:0000313" key="3">
    <source>
        <dbReference type="EMBL" id="RXM99441.1"/>
    </source>
</evidence>
<feature type="compositionally biased region" description="Basic residues" evidence="1">
    <location>
        <begin position="95"/>
        <end position="108"/>
    </location>
</feature>
<dbReference type="AlphaFoldDB" id="A0A662YUA0"/>
<name>A0A662YUA0_ACIRT</name>
<dbReference type="InterPro" id="IPR013783">
    <property type="entry name" value="Ig-like_fold"/>
</dbReference>
<evidence type="ECO:0000256" key="1">
    <source>
        <dbReference type="SAM" id="MobiDB-lite"/>
    </source>
</evidence>
<evidence type="ECO:0000259" key="2">
    <source>
        <dbReference type="PROSITE" id="PS50835"/>
    </source>
</evidence>
<organism evidence="3 4">
    <name type="scientific">Acipenser ruthenus</name>
    <name type="common">Sterlet sturgeon</name>
    <dbReference type="NCBI Taxonomy" id="7906"/>
    <lineage>
        <taxon>Eukaryota</taxon>
        <taxon>Metazoa</taxon>
        <taxon>Chordata</taxon>
        <taxon>Craniata</taxon>
        <taxon>Vertebrata</taxon>
        <taxon>Euteleostomi</taxon>
        <taxon>Actinopterygii</taxon>
        <taxon>Chondrostei</taxon>
        <taxon>Acipenseriformes</taxon>
        <taxon>Acipenseridae</taxon>
        <taxon>Acipenser</taxon>
    </lineage>
</organism>
<sequence>MQQIRISWFKDGKDINSKRETRENVSSYVSSSRRGKTYLEIHNTTYATLNINDTDVNETGVYWCNVIVDIPLPLRNGTGPGTTLKFNDNNKYKAHKSHNALRKQNRRKGMSEDIYQNVGC</sequence>
<feature type="domain" description="Ig-like" evidence="2">
    <location>
        <begin position="1"/>
        <end position="66"/>
    </location>
</feature>
<dbReference type="PROSITE" id="PS50835">
    <property type="entry name" value="IG_LIKE"/>
    <property type="match status" value="1"/>
</dbReference>
<dbReference type="InterPro" id="IPR036179">
    <property type="entry name" value="Ig-like_dom_sf"/>
</dbReference>
<dbReference type="SUPFAM" id="SSF48726">
    <property type="entry name" value="Immunoglobulin"/>
    <property type="match status" value="1"/>
</dbReference>
<accession>A0A662YUA0</accession>
<reference evidence="3 4" key="1">
    <citation type="submission" date="2019-01" db="EMBL/GenBank/DDBJ databases">
        <title>Draft Genome and Complete Hox-Cluster Characterization of the Sterlet Sturgeon (Acipenser ruthenus).</title>
        <authorList>
            <person name="Wei Q."/>
        </authorList>
    </citation>
    <scope>NUCLEOTIDE SEQUENCE [LARGE SCALE GENOMIC DNA]</scope>
    <source>
        <strain evidence="3">WHYD16114868_AA</strain>
        <tissue evidence="3">Blood</tissue>
    </source>
</reference>
<dbReference type="InterPro" id="IPR007110">
    <property type="entry name" value="Ig-like_dom"/>
</dbReference>
<proteinExistence type="predicted"/>
<dbReference type="Gene3D" id="2.60.40.10">
    <property type="entry name" value="Immunoglobulins"/>
    <property type="match status" value="1"/>
</dbReference>
<dbReference type="EMBL" id="SCEB01000380">
    <property type="protein sequence ID" value="RXM99441.1"/>
    <property type="molecule type" value="Genomic_DNA"/>
</dbReference>
<comment type="caution">
    <text evidence="3">The sequence shown here is derived from an EMBL/GenBank/DDBJ whole genome shotgun (WGS) entry which is preliminary data.</text>
</comment>
<evidence type="ECO:0000313" key="4">
    <source>
        <dbReference type="Proteomes" id="UP000289886"/>
    </source>
</evidence>